<dbReference type="InterPro" id="IPR009057">
    <property type="entry name" value="Homeodomain-like_sf"/>
</dbReference>
<dbReference type="Pfam" id="PF00651">
    <property type="entry name" value="BTB"/>
    <property type="match status" value="1"/>
</dbReference>
<keyword evidence="8" id="KW-1185">Reference proteome</keyword>
<evidence type="ECO:0000259" key="5">
    <source>
        <dbReference type="PROSITE" id="PS50097"/>
    </source>
</evidence>
<evidence type="ECO:0000256" key="1">
    <source>
        <dbReference type="ARBA" id="ARBA00004123"/>
    </source>
</evidence>
<dbReference type="PROSITE" id="PS50097">
    <property type="entry name" value="BTB"/>
    <property type="match status" value="1"/>
</dbReference>
<feature type="domain" description="HTH psq-type" evidence="6">
    <location>
        <begin position="338"/>
        <end position="389"/>
    </location>
</feature>
<proteinExistence type="predicted"/>
<dbReference type="Proteomes" id="UP001642540">
    <property type="component" value="Unassembled WGS sequence"/>
</dbReference>
<name>A0ABP1PVS5_9HEXA</name>
<organism evidence="7 8">
    <name type="scientific">Orchesella dallaii</name>
    <dbReference type="NCBI Taxonomy" id="48710"/>
    <lineage>
        <taxon>Eukaryota</taxon>
        <taxon>Metazoa</taxon>
        <taxon>Ecdysozoa</taxon>
        <taxon>Arthropoda</taxon>
        <taxon>Hexapoda</taxon>
        <taxon>Collembola</taxon>
        <taxon>Entomobryomorpha</taxon>
        <taxon>Entomobryoidea</taxon>
        <taxon>Orchesellidae</taxon>
        <taxon>Orchesellinae</taxon>
        <taxon>Orchesella</taxon>
    </lineage>
</organism>
<evidence type="ECO:0000259" key="6">
    <source>
        <dbReference type="PROSITE" id="PS50960"/>
    </source>
</evidence>
<feature type="region of interest" description="Disordered" evidence="4">
    <location>
        <begin position="129"/>
        <end position="234"/>
    </location>
</feature>
<dbReference type="PANTHER" id="PTHR23110:SF109">
    <property type="entry name" value="FI07618P-RELATED"/>
    <property type="match status" value="1"/>
</dbReference>
<reference evidence="7 8" key="1">
    <citation type="submission" date="2024-08" db="EMBL/GenBank/DDBJ databases">
        <authorList>
            <person name="Cucini C."/>
            <person name="Frati F."/>
        </authorList>
    </citation>
    <scope>NUCLEOTIDE SEQUENCE [LARGE SCALE GENOMIC DNA]</scope>
</reference>
<feature type="compositionally biased region" description="Basic and acidic residues" evidence="4">
    <location>
        <begin position="444"/>
        <end position="458"/>
    </location>
</feature>
<evidence type="ECO:0000256" key="4">
    <source>
        <dbReference type="SAM" id="MobiDB-lite"/>
    </source>
</evidence>
<dbReference type="PANTHER" id="PTHR23110">
    <property type="entry name" value="BTB DOMAIN TRANSCRIPTION FACTOR"/>
    <property type="match status" value="1"/>
</dbReference>
<protein>
    <recommendedName>
        <fullName evidence="9">Protein bric-a-brac 1</fullName>
    </recommendedName>
</protein>
<gene>
    <name evidence="7" type="ORF">ODALV1_LOCUS4388</name>
</gene>
<evidence type="ECO:0008006" key="9">
    <source>
        <dbReference type="Google" id="ProtNLM"/>
    </source>
</evidence>
<feature type="region of interest" description="Disordered" evidence="4">
    <location>
        <begin position="275"/>
        <end position="328"/>
    </location>
</feature>
<dbReference type="Pfam" id="PF05225">
    <property type="entry name" value="HTH_psq"/>
    <property type="match status" value="1"/>
</dbReference>
<feature type="compositionally biased region" description="Polar residues" evidence="4">
    <location>
        <begin position="183"/>
        <end position="194"/>
    </location>
</feature>
<feature type="DNA-binding region" description="H-T-H motif" evidence="3">
    <location>
        <begin position="365"/>
        <end position="385"/>
    </location>
</feature>
<dbReference type="SMART" id="SM00225">
    <property type="entry name" value="BTB"/>
    <property type="match status" value="1"/>
</dbReference>
<sequence>MFVNGNEEMSGSVQQYCLRWNNHRSNLLLVFEHLFQTESFTDVTLACEGASIKCHKMVLAACSSYFQSLFIENECRHPIVILKDIKFSEIKAILEYMYRGEVNVAQDQLAGLLKAAETLRVKGLVEDNHHHLSESPRSPRQSPNQISSIPSSADFQPSSSSFPNKNNSYPSSKFLPSEPIYDSSYSTERPSSMQLPIWPSHKLPPSPSPKHNVGYDNTQNEPVPLKKKKFLGPNKDTPILRTVLGHTSLQHNAEPPPSQTPPQTTPLHQKSLNYSMISNTSNGPIEHNEKMRESPEQYMDDSIRSVESDKGHDDNPPYSTDPEDKHGANLANYVPVQKPEWKRYKQYTRNDIMSAIEAVRQGMSALQAARKFSVPSRTLYDKVKKLGITTNRPYRKGSFPMSPYQGLNLKTEEGAGYSPEEQSSDLPGNGNGTGSFSGNGSETDCEKMDSEPGSEGKRLTSPSMNDDKEDSNHIHDDQHLSKQFSSE</sequence>
<accession>A0ABP1PVS5</accession>
<evidence type="ECO:0000313" key="7">
    <source>
        <dbReference type="EMBL" id="CAL8079520.1"/>
    </source>
</evidence>
<comment type="subcellular location">
    <subcellularLocation>
        <location evidence="1 3">Nucleus</location>
    </subcellularLocation>
</comment>
<feature type="region of interest" description="Disordered" evidence="4">
    <location>
        <begin position="391"/>
        <end position="487"/>
    </location>
</feature>
<evidence type="ECO:0000256" key="3">
    <source>
        <dbReference type="PROSITE-ProRule" id="PRU00320"/>
    </source>
</evidence>
<feature type="compositionally biased region" description="Pro residues" evidence="4">
    <location>
        <begin position="254"/>
        <end position="264"/>
    </location>
</feature>
<feature type="domain" description="BTB" evidence="5">
    <location>
        <begin position="41"/>
        <end position="106"/>
    </location>
</feature>
<dbReference type="SUPFAM" id="SSF54695">
    <property type="entry name" value="POZ domain"/>
    <property type="match status" value="1"/>
</dbReference>
<comment type="caution">
    <text evidence="7">The sequence shown here is derived from an EMBL/GenBank/DDBJ whole genome shotgun (WGS) entry which is preliminary data.</text>
</comment>
<dbReference type="PROSITE" id="PS50960">
    <property type="entry name" value="HTH_PSQ"/>
    <property type="match status" value="1"/>
</dbReference>
<keyword evidence="2 3" id="KW-0539">Nucleus</keyword>
<dbReference type="InterPro" id="IPR051095">
    <property type="entry name" value="Dros_DevTransReg"/>
</dbReference>
<dbReference type="InterPro" id="IPR000210">
    <property type="entry name" value="BTB/POZ_dom"/>
</dbReference>
<dbReference type="Gene3D" id="1.10.10.60">
    <property type="entry name" value="Homeodomain-like"/>
    <property type="match status" value="1"/>
</dbReference>
<dbReference type="EMBL" id="CAXLJM020000013">
    <property type="protein sequence ID" value="CAL8079520.1"/>
    <property type="molecule type" value="Genomic_DNA"/>
</dbReference>
<evidence type="ECO:0000313" key="8">
    <source>
        <dbReference type="Proteomes" id="UP001642540"/>
    </source>
</evidence>
<dbReference type="InterPro" id="IPR007889">
    <property type="entry name" value="HTH_Psq"/>
</dbReference>
<feature type="region of interest" description="Disordered" evidence="4">
    <location>
        <begin position="249"/>
        <end position="268"/>
    </location>
</feature>
<dbReference type="InterPro" id="IPR011333">
    <property type="entry name" value="SKP1/BTB/POZ_sf"/>
</dbReference>
<feature type="compositionally biased region" description="Basic and acidic residues" evidence="4">
    <location>
        <begin position="286"/>
        <end position="315"/>
    </location>
</feature>
<feature type="compositionally biased region" description="Low complexity" evidence="4">
    <location>
        <begin position="135"/>
        <end position="174"/>
    </location>
</feature>
<dbReference type="Gene3D" id="3.30.710.10">
    <property type="entry name" value="Potassium Channel Kv1.1, Chain A"/>
    <property type="match status" value="1"/>
</dbReference>
<evidence type="ECO:0000256" key="2">
    <source>
        <dbReference type="ARBA" id="ARBA00023242"/>
    </source>
</evidence>
<dbReference type="CDD" id="cd18315">
    <property type="entry name" value="BTB_POZ_BAB-like"/>
    <property type="match status" value="1"/>
</dbReference>
<dbReference type="SUPFAM" id="SSF46689">
    <property type="entry name" value="Homeodomain-like"/>
    <property type="match status" value="1"/>
</dbReference>
<feature type="compositionally biased region" description="Basic and acidic residues" evidence="4">
    <location>
        <begin position="470"/>
        <end position="480"/>
    </location>
</feature>
<keyword evidence="3" id="KW-0238">DNA-binding</keyword>